<keyword evidence="10" id="KW-1185">Reference proteome</keyword>
<evidence type="ECO:0000313" key="10">
    <source>
        <dbReference type="Proteomes" id="UP001060164"/>
    </source>
</evidence>
<organism evidence="9 10">
    <name type="scientific">Ruminococcus gauvreauii</name>
    <dbReference type="NCBI Taxonomy" id="438033"/>
    <lineage>
        <taxon>Bacteria</taxon>
        <taxon>Bacillati</taxon>
        <taxon>Bacillota</taxon>
        <taxon>Clostridia</taxon>
        <taxon>Eubacteriales</taxon>
        <taxon>Oscillospiraceae</taxon>
        <taxon>Ruminococcus</taxon>
    </lineage>
</organism>
<evidence type="ECO:0000256" key="2">
    <source>
        <dbReference type="ARBA" id="ARBA00008335"/>
    </source>
</evidence>
<dbReference type="InterPro" id="IPR036259">
    <property type="entry name" value="MFS_trans_sf"/>
</dbReference>
<evidence type="ECO:0000256" key="5">
    <source>
        <dbReference type="ARBA" id="ARBA00022989"/>
    </source>
</evidence>
<sequence>MMENKRVLGACKLAAFLYSLCTNILAPLLVSISREFGIGLQKSGGMFLAFFAGNVAACIVSGRLVGRFGKVRIFYGSLICMTVLCGMIGAAPSFWFVCTALFLLGFATLIMQVTAVSIPADIAAGDTASAVSGVQAYCGSGALAGLLWSGMVLAMGISWRMSYLSFAALSLVSTVYILRIRFPAIPCSGAGGFREMKGILKNRSLQPTFLCLFLYAGAETAICSWLVTYLTESLGFASLEASAVTGTVWGGVFVGRLICAKLTRRIRPAVIVMSTIPVSAACVLAIPHLQGTAVWGAAVVLGLSMSGIWPLTASKLVDDDRYDSGSTISIAFLFSYIGNSLVPYVIGAIGERVGLAPAITADGMILCLMFVVFSVSQAAVRQRFFGGSVRLEKEG</sequence>
<feature type="transmembrane region" description="Helical" evidence="7">
    <location>
        <begin position="101"/>
        <end position="124"/>
    </location>
</feature>
<feature type="transmembrane region" description="Helical" evidence="7">
    <location>
        <begin position="358"/>
        <end position="380"/>
    </location>
</feature>
<dbReference type="PANTHER" id="PTHR23514">
    <property type="entry name" value="BYPASS OF STOP CODON PROTEIN 6"/>
    <property type="match status" value="1"/>
</dbReference>
<feature type="transmembrane region" description="Helical" evidence="7">
    <location>
        <begin position="266"/>
        <end position="286"/>
    </location>
</feature>
<evidence type="ECO:0000256" key="1">
    <source>
        <dbReference type="ARBA" id="ARBA00004651"/>
    </source>
</evidence>
<dbReference type="Proteomes" id="UP001060164">
    <property type="component" value="Chromosome"/>
</dbReference>
<evidence type="ECO:0000256" key="3">
    <source>
        <dbReference type="ARBA" id="ARBA00022448"/>
    </source>
</evidence>
<keyword evidence="6 7" id="KW-0472">Membrane</keyword>
<dbReference type="Pfam" id="PF07690">
    <property type="entry name" value="MFS_1"/>
    <property type="match status" value="1"/>
</dbReference>
<feature type="transmembrane region" description="Helical" evidence="7">
    <location>
        <begin position="233"/>
        <end position="254"/>
    </location>
</feature>
<feature type="transmembrane region" description="Helical" evidence="7">
    <location>
        <begin position="45"/>
        <end position="66"/>
    </location>
</feature>
<keyword evidence="3" id="KW-0813">Transport</keyword>
<keyword evidence="5 7" id="KW-1133">Transmembrane helix</keyword>
<proteinExistence type="inferred from homology"/>
<dbReference type="RefSeq" id="WP_169579924.1">
    <property type="nucleotide sequence ID" value="NZ_CABLBR010000021.1"/>
</dbReference>
<dbReference type="PROSITE" id="PS50850">
    <property type="entry name" value="MFS"/>
    <property type="match status" value="1"/>
</dbReference>
<keyword evidence="4 7" id="KW-0812">Transmembrane</keyword>
<feature type="transmembrane region" description="Helical" evidence="7">
    <location>
        <begin position="325"/>
        <end position="346"/>
    </location>
</feature>
<dbReference type="InterPro" id="IPR011701">
    <property type="entry name" value="MFS"/>
</dbReference>
<dbReference type="EMBL" id="CP102290">
    <property type="protein sequence ID" value="UWP58207.1"/>
    <property type="molecule type" value="Genomic_DNA"/>
</dbReference>
<dbReference type="InterPro" id="IPR020846">
    <property type="entry name" value="MFS_dom"/>
</dbReference>
<feature type="transmembrane region" description="Helical" evidence="7">
    <location>
        <begin position="205"/>
        <end position="227"/>
    </location>
</feature>
<feature type="transmembrane region" description="Helical" evidence="7">
    <location>
        <begin position="73"/>
        <end position="95"/>
    </location>
</feature>
<reference evidence="9" key="1">
    <citation type="journal article" date="2022" name="Cell">
        <title>Design, construction, and in vivo augmentation of a complex gut microbiome.</title>
        <authorList>
            <person name="Cheng A.G."/>
            <person name="Ho P.Y."/>
            <person name="Aranda-Diaz A."/>
            <person name="Jain S."/>
            <person name="Yu F.B."/>
            <person name="Meng X."/>
            <person name="Wang M."/>
            <person name="Iakiviak M."/>
            <person name="Nagashima K."/>
            <person name="Zhao A."/>
            <person name="Murugkar P."/>
            <person name="Patil A."/>
            <person name="Atabakhsh K."/>
            <person name="Weakley A."/>
            <person name="Yan J."/>
            <person name="Brumbaugh A.R."/>
            <person name="Higginbottom S."/>
            <person name="Dimas A."/>
            <person name="Shiver A.L."/>
            <person name="Deutschbauer A."/>
            <person name="Neff N."/>
            <person name="Sonnenburg J.L."/>
            <person name="Huang K.C."/>
            <person name="Fischbach M.A."/>
        </authorList>
    </citation>
    <scope>NUCLEOTIDE SEQUENCE</scope>
    <source>
        <strain evidence="9">DSM 19829</strain>
    </source>
</reference>
<feature type="domain" description="Major facilitator superfamily (MFS) profile" evidence="8">
    <location>
        <begin position="7"/>
        <end position="379"/>
    </location>
</feature>
<evidence type="ECO:0000256" key="4">
    <source>
        <dbReference type="ARBA" id="ARBA00022692"/>
    </source>
</evidence>
<feature type="transmembrane region" description="Helical" evidence="7">
    <location>
        <begin position="292"/>
        <end position="313"/>
    </location>
</feature>
<dbReference type="PANTHER" id="PTHR23514:SF3">
    <property type="entry name" value="BYPASS OF STOP CODON PROTEIN 6"/>
    <property type="match status" value="1"/>
</dbReference>
<comment type="similarity">
    <text evidence="2">Belongs to the major facilitator superfamily.</text>
</comment>
<gene>
    <name evidence="9" type="ORF">NQ502_12550</name>
</gene>
<dbReference type="Gene3D" id="1.20.1250.20">
    <property type="entry name" value="MFS general substrate transporter like domains"/>
    <property type="match status" value="2"/>
</dbReference>
<feature type="transmembrane region" description="Helical" evidence="7">
    <location>
        <begin position="136"/>
        <end position="157"/>
    </location>
</feature>
<dbReference type="InterPro" id="IPR051788">
    <property type="entry name" value="MFS_Transporter"/>
</dbReference>
<dbReference type="SUPFAM" id="SSF103473">
    <property type="entry name" value="MFS general substrate transporter"/>
    <property type="match status" value="1"/>
</dbReference>
<feature type="transmembrane region" description="Helical" evidence="7">
    <location>
        <begin position="163"/>
        <end position="184"/>
    </location>
</feature>
<evidence type="ECO:0000313" key="9">
    <source>
        <dbReference type="EMBL" id="UWP58207.1"/>
    </source>
</evidence>
<protein>
    <submittedName>
        <fullName evidence="9">MFS transporter</fullName>
    </submittedName>
</protein>
<evidence type="ECO:0000259" key="8">
    <source>
        <dbReference type="PROSITE" id="PS50850"/>
    </source>
</evidence>
<comment type="subcellular location">
    <subcellularLocation>
        <location evidence="1">Cell membrane</location>
        <topology evidence="1">Multi-pass membrane protein</topology>
    </subcellularLocation>
</comment>
<accession>A0ABY5VDB2</accession>
<name>A0ABY5VDB2_9FIRM</name>
<evidence type="ECO:0000256" key="6">
    <source>
        <dbReference type="ARBA" id="ARBA00023136"/>
    </source>
</evidence>
<evidence type="ECO:0000256" key="7">
    <source>
        <dbReference type="SAM" id="Phobius"/>
    </source>
</evidence>